<feature type="region of interest" description="Disordered" evidence="1">
    <location>
        <begin position="88"/>
        <end position="108"/>
    </location>
</feature>
<feature type="compositionally biased region" description="Pro residues" evidence="1">
    <location>
        <begin position="367"/>
        <end position="380"/>
    </location>
</feature>
<evidence type="ECO:0000313" key="2">
    <source>
        <dbReference type="EMBL" id="QHT06284.1"/>
    </source>
</evidence>
<dbReference type="AlphaFoldDB" id="A0A6C0CRG6"/>
<dbReference type="Pfam" id="PF19071">
    <property type="entry name" value="DUF5767"/>
    <property type="match status" value="1"/>
</dbReference>
<feature type="region of interest" description="Disordered" evidence="1">
    <location>
        <begin position="354"/>
        <end position="504"/>
    </location>
</feature>
<dbReference type="EMBL" id="MN739467">
    <property type="protein sequence ID" value="QHT06284.1"/>
    <property type="molecule type" value="Genomic_DNA"/>
</dbReference>
<evidence type="ECO:0000256" key="1">
    <source>
        <dbReference type="SAM" id="MobiDB-lite"/>
    </source>
</evidence>
<feature type="compositionally biased region" description="Basic and acidic residues" evidence="1">
    <location>
        <begin position="428"/>
        <end position="440"/>
    </location>
</feature>
<protein>
    <submittedName>
        <fullName evidence="2">Uncharacterized protein</fullName>
    </submittedName>
</protein>
<proteinExistence type="predicted"/>
<sequence length="504" mass="54734">MAEVIDITELGNDTPVITLNKTGGDDGSSDNISIDLGSNGSSLPKPSVNFGGGIELLMNDKQKKSSGKKGSDEIGLDDINSLEAELNQLSGNTPDSSDKPKNIKAKSRSGLFNDALNGSGSIKLNVEDISSSSGSDKPGIAPTIGKSTAAQAIKTDDGFVKFNNIPINPDKEVVRQKLSPEETLKEKFKILRKLESLEQKGVKLTKKYNMESNLDEMKGEYEMIVAEKERSNSVKFQGKMLMAAITGIEFLNNRFDPFDVKLDGWGEQVNENIDDYDEIFGELHEKYKSKAKMAPELKLLFQLAGSAIMVHMTNTMFKSAMPGMDDIMRQNPELMQQFTQAAVNSMGQQNPGFGGFMNNMMQSQQRPMPPANVAPGPPPAAMKTRIDRSQRSQVPSNRPDMGAARGQGAINLDDTYGTVGPQPPSRSSKNDAPRRPEMKGPSDIGDILSGLKTKTVNVSDKKTVNVDNSSTVSIQDLKEMSSAKIPSRSSKRSKSNKTSISLDI</sequence>
<dbReference type="InterPro" id="IPR043910">
    <property type="entry name" value="DUF5767"/>
</dbReference>
<feature type="compositionally biased region" description="Low complexity" evidence="1">
    <location>
        <begin position="29"/>
        <end position="39"/>
    </location>
</feature>
<feature type="region of interest" description="Disordered" evidence="1">
    <location>
        <begin position="18"/>
        <end position="47"/>
    </location>
</feature>
<organism evidence="2">
    <name type="scientific">viral metagenome</name>
    <dbReference type="NCBI Taxonomy" id="1070528"/>
    <lineage>
        <taxon>unclassified sequences</taxon>
        <taxon>metagenomes</taxon>
        <taxon>organismal metagenomes</taxon>
    </lineage>
</organism>
<accession>A0A6C0CRG6</accession>
<feature type="compositionally biased region" description="Polar residues" evidence="1">
    <location>
        <begin position="465"/>
        <end position="474"/>
    </location>
</feature>
<name>A0A6C0CRG6_9ZZZZ</name>
<reference evidence="2" key="1">
    <citation type="journal article" date="2020" name="Nature">
        <title>Giant virus diversity and host interactions through global metagenomics.</title>
        <authorList>
            <person name="Schulz F."/>
            <person name="Roux S."/>
            <person name="Paez-Espino D."/>
            <person name="Jungbluth S."/>
            <person name="Walsh D.A."/>
            <person name="Denef V.J."/>
            <person name="McMahon K.D."/>
            <person name="Konstantinidis K.T."/>
            <person name="Eloe-Fadrosh E.A."/>
            <person name="Kyrpides N.C."/>
            <person name="Woyke T."/>
        </authorList>
    </citation>
    <scope>NUCLEOTIDE SEQUENCE</scope>
    <source>
        <strain evidence="2">GVMAG-M-3300021425-30</strain>
    </source>
</reference>